<dbReference type="AlphaFoldDB" id="A0A6H5HY75"/>
<keyword evidence="3" id="KW-1185">Reference proteome</keyword>
<gene>
    <name evidence="2" type="ORF">TBRA_LOCUS1322</name>
</gene>
<proteinExistence type="predicted"/>
<name>A0A6H5HY75_9HYME</name>
<dbReference type="EMBL" id="CADCXV010000293">
    <property type="protein sequence ID" value="CAB0029275.1"/>
    <property type="molecule type" value="Genomic_DNA"/>
</dbReference>
<evidence type="ECO:0000313" key="2">
    <source>
        <dbReference type="EMBL" id="CAB0029275.1"/>
    </source>
</evidence>
<evidence type="ECO:0000256" key="1">
    <source>
        <dbReference type="SAM" id="MobiDB-lite"/>
    </source>
</evidence>
<protein>
    <submittedName>
        <fullName evidence="2">Uncharacterized protein</fullName>
    </submittedName>
</protein>
<accession>A0A6H5HY75</accession>
<sequence>MERGYRNTQLCPQGRSNSSGAPVLRAICGFRAFPTRRCMFLLTLHHWSSSLTNARGSTSVVARTPESGATSDERAKDAGEVANPVVYHNERSVDSPAHTEHRRVDRKEARRSELPPHATPVWPRLL</sequence>
<evidence type="ECO:0000313" key="3">
    <source>
        <dbReference type="Proteomes" id="UP000479190"/>
    </source>
</evidence>
<dbReference type="Proteomes" id="UP000479190">
    <property type="component" value="Unassembled WGS sequence"/>
</dbReference>
<feature type="compositionally biased region" description="Basic and acidic residues" evidence="1">
    <location>
        <begin position="88"/>
        <end position="114"/>
    </location>
</feature>
<feature type="region of interest" description="Disordered" evidence="1">
    <location>
        <begin position="53"/>
        <end position="126"/>
    </location>
</feature>
<organism evidence="2 3">
    <name type="scientific">Trichogramma brassicae</name>
    <dbReference type="NCBI Taxonomy" id="86971"/>
    <lineage>
        <taxon>Eukaryota</taxon>
        <taxon>Metazoa</taxon>
        <taxon>Ecdysozoa</taxon>
        <taxon>Arthropoda</taxon>
        <taxon>Hexapoda</taxon>
        <taxon>Insecta</taxon>
        <taxon>Pterygota</taxon>
        <taxon>Neoptera</taxon>
        <taxon>Endopterygota</taxon>
        <taxon>Hymenoptera</taxon>
        <taxon>Apocrita</taxon>
        <taxon>Proctotrupomorpha</taxon>
        <taxon>Chalcidoidea</taxon>
        <taxon>Trichogrammatidae</taxon>
        <taxon>Trichogramma</taxon>
    </lineage>
</organism>
<reference evidence="2 3" key="1">
    <citation type="submission" date="2020-02" db="EMBL/GenBank/DDBJ databases">
        <authorList>
            <person name="Ferguson B K."/>
        </authorList>
    </citation>
    <scope>NUCLEOTIDE SEQUENCE [LARGE SCALE GENOMIC DNA]</scope>
</reference>